<accession>A0A699IH41</accession>
<organism evidence="1">
    <name type="scientific">Tanacetum cinerariifolium</name>
    <name type="common">Dalmatian daisy</name>
    <name type="synonym">Chrysanthemum cinerariifolium</name>
    <dbReference type="NCBI Taxonomy" id="118510"/>
    <lineage>
        <taxon>Eukaryota</taxon>
        <taxon>Viridiplantae</taxon>
        <taxon>Streptophyta</taxon>
        <taxon>Embryophyta</taxon>
        <taxon>Tracheophyta</taxon>
        <taxon>Spermatophyta</taxon>
        <taxon>Magnoliopsida</taxon>
        <taxon>eudicotyledons</taxon>
        <taxon>Gunneridae</taxon>
        <taxon>Pentapetalae</taxon>
        <taxon>asterids</taxon>
        <taxon>campanulids</taxon>
        <taxon>Asterales</taxon>
        <taxon>Asteraceae</taxon>
        <taxon>Asteroideae</taxon>
        <taxon>Anthemideae</taxon>
        <taxon>Anthemidinae</taxon>
        <taxon>Tanacetum</taxon>
    </lineage>
</organism>
<reference evidence="1" key="1">
    <citation type="journal article" date="2019" name="Sci. Rep.">
        <title>Draft genome of Tanacetum cinerariifolium, the natural source of mosquito coil.</title>
        <authorList>
            <person name="Yamashiro T."/>
            <person name="Shiraishi A."/>
            <person name="Satake H."/>
            <person name="Nakayama K."/>
        </authorList>
    </citation>
    <scope>NUCLEOTIDE SEQUENCE</scope>
</reference>
<comment type="caution">
    <text evidence="1">The sequence shown here is derived from an EMBL/GenBank/DDBJ whole genome shotgun (WGS) entry which is preliminary data.</text>
</comment>
<gene>
    <name evidence="1" type="ORF">Tci_533710</name>
</gene>
<proteinExistence type="predicted"/>
<dbReference type="AlphaFoldDB" id="A0A699IH41"/>
<feature type="non-terminal residue" evidence="1">
    <location>
        <position position="57"/>
    </location>
</feature>
<sequence>MALCIKKDVGSVIASGADILSRVGYDPENKEVISVISLTRLLLSYRCRYHLQLRVCL</sequence>
<evidence type="ECO:0000313" key="1">
    <source>
        <dbReference type="EMBL" id="GEZ61737.1"/>
    </source>
</evidence>
<name>A0A699IH41_TANCI</name>
<dbReference type="EMBL" id="BKCJ010301133">
    <property type="protein sequence ID" value="GEZ61737.1"/>
    <property type="molecule type" value="Genomic_DNA"/>
</dbReference>
<protein>
    <submittedName>
        <fullName evidence="1">Uncharacterized protein</fullName>
    </submittedName>
</protein>